<evidence type="ECO:0000256" key="1">
    <source>
        <dbReference type="SAM" id="MobiDB-lite"/>
    </source>
</evidence>
<evidence type="ECO:0000313" key="3">
    <source>
        <dbReference type="Proteomes" id="UP000467124"/>
    </source>
</evidence>
<proteinExistence type="predicted"/>
<comment type="caution">
    <text evidence="2">The sequence shown here is derived from an EMBL/GenBank/DDBJ whole genome shotgun (WGS) entry which is preliminary data.</text>
</comment>
<dbReference type="Proteomes" id="UP000467124">
    <property type="component" value="Unassembled WGS sequence"/>
</dbReference>
<organism evidence="2 3">
    <name type="scientific">Nocardiopsis alba</name>
    <dbReference type="NCBI Taxonomy" id="53437"/>
    <lineage>
        <taxon>Bacteria</taxon>
        <taxon>Bacillati</taxon>
        <taxon>Actinomycetota</taxon>
        <taxon>Actinomycetes</taxon>
        <taxon>Streptosporangiales</taxon>
        <taxon>Nocardiopsidaceae</taxon>
        <taxon>Nocardiopsis</taxon>
    </lineage>
</organism>
<sequence>MRNPTHPVVASVDGQDRPQDTQGANMPHEHADAAKRGHHIGRVSPLTGIDLEVTPMTGAPLEALRARDQGNGAPRDPRRGRAPRHRFPVPGGRQARGRALPRRHQAR</sequence>
<dbReference type="EMBL" id="WWHY01000001">
    <property type="protein sequence ID" value="MYR33239.1"/>
    <property type="molecule type" value="Genomic_DNA"/>
</dbReference>
<gene>
    <name evidence="2" type="ORF">GTW20_13430</name>
</gene>
<accession>A0A7K2ITE7</accession>
<evidence type="ECO:0000313" key="2">
    <source>
        <dbReference type="EMBL" id="MYR33239.1"/>
    </source>
</evidence>
<dbReference type="RefSeq" id="WP_161111108.1">
    <property type="nucleotide sequence ID" value="NZ_WWHY01000001.1"/>
</dbReference>
<feature type="region of interest" description="Disordered" evidence="1">
    <location>
        <begin position="1"/>
        <end position="39"/>
    </location>
</feature>
<feature type="compositionally biased region" description="Basic residues" evidence="1">
    <location>
        <begin position="78"/>
        <end position="87"/>
    </location>
</feature>
<feature type="compositionally biased region" description="Basic residues" evidence="1">
    <location>
        <begin position="95"/>
        <end position="107"/>
    </location>
</feature>
<feature type="region of interest" description="Disordered" evidence="1">
    <location>
        <begin position="57"/>
        <end position="107"/>
    </location>
</feature>
<dbReference type="AlphaFoldDB" id="A0A7K2ITE7"/>
<reference evidence="2 3" key="1">
    <citation type="journal article" date="2019" name="Nat. Commun.">
        <title>The antimicrobial potential of Streptomyces from insect microbiomes.</title>
        <authorList>
            <person name="Chevrette M.G."/>
            <person name="Carlson C.M."/>
            <person name="Ortega H.E."/>
            <person name="Thomas C."/>
            <person name="Ananiev G.E."/>
            <person name="Barns K.J."/>
            <person name="Book A.J."/>
            <person name="Cagnazzo J."/>
            <person name="Carlos C."/>
            <person name="Flanigan W."/>
            <person name="Grubbs K.J."/>
            <person name="Horn H.A."/>
            <person name="Hoffmann F.M."/>
            <person name="Klassen J.L."/>
            <person name="Knack J.J."/>
            <person name="Lewin G.R."/>
            <person name="McDonald B.R."/>
            <person name="Muller L."/>
            <person name="Melo W.G.P."/>
            <person name="Pinto-Tomas A.A."/>
            <person name="Schmitz A."/>
            <person name="Wendt-Pienkowski E."/>
            <person name="Wildman S."/>
            <person name="Zhao M."/>
            <person name="Zhang F."/>
            <person name="Bugni T.S."/>
            <person name="Andes D.R."/>
            <person name="Pupo M.T."/>
            <person name="Currie C.R."/>
        </authorList>
    </citation>
    <scope>NUCLEOTIDE SEQUENCE [LARGE SCALE GENOMIC DNA]</scope>
    <source>
        <strain evidence="2 3">SID5840</strain>
    </source>
</reference>
<name>A0A7K2ITE7_9ACTN</name>
<protein>
    <submittedName>
        <fullName evidence="2">Uncharacterized protein</fullName>
    </submittedName>
</protein>